<dbReference type="Gene3D" id="2.30.29.150">
    <property type="match status" value="1"/>
</dbReference>
<feature type="domain" description="Histone chaperone RTT106/FACT complex subunit SPT16-like middle" evidence="15">
    <location>
        <begin position="814"/>
        <end position="904"/>
    </location>
</feature>
<evidence type="ECO:0000256" key="9">
    <source>
        <dbReference type="ARBA" id="ARBA00023242"/>
    </source>
</evidence>
<dbReference type="EMBL" id="BACD03000003">
    <property type="protein sequence ID" value="GAO46302.1"/>
    <property type="molecule type" value="Genomic_DNA"/>
</dbReference>
<reference evidence="16 17" key="3">
    <citation type="journal article" date="2015" name="Genome Announc.">
        <title>Draft Genome Sequence of the Archiascomycetous Yeast Saitoella complicata.</title>
        <authorList>
            <person name="Yamauchi K."/>
            <person name="Kondo S."/>
            <person name="Hamamoto M."/>
            <person name="Takahashi Y."/>
            <person name="Ogura Y."/>
            <person name="Hayashi T."/>
            <person name="Nishida H."/>
        </authorList>
    </citation>
    <scope>NUCLEOTIDE SEQUENCE [LARGE SCALE GENOMIC DNA]</scope>
    <source>
        <strain evidence="16 17">NRRL Y-17804</strain>
    </source>
</reference>
<dbReference type="InterPro" id="IPR040258">
    <property type="entry name" value="Spt16"/>
</dbReference>
<dbReference type="PANTHER" id="PTHR13980">
    <property type="entry name" value="CDC68 RELATED"/>
    <property type="match status" value="1"/>
</dbReference>
<dbReference type="RefSeq" id="XP_019024284.1">
    <property type="nucleotide sequence ID" value="XM_019171179.1"/>
</dbReference>
<evidence type="ECO:0000313" key="16">
    <source>
        <dbReference type="EMBL" id="GAO46302.1"/>
    </source>
</evidence>
<evidence type="ECO:0000259" key="15">
    <source>
        <dbReference type="SMART" id="SM01287"/>
    </source>
</evidence>
<keyword evidence="7 10" id="KW-0804">Transcription</keyword>
<evidence type="ECO:0000256" key="4">
    <source>
        <dbReference type="ARBA" id="ARBA00022763"/>
    </source>
</evidence>
<keyword evidence="6 11" id="KW-0175">Coiled coil</keyword>
<dbReference type="CDD" id="cd01091">
    <property type="entry name" value="CDC68-like"/>
    <property type="match status" value="1"/>
</dbReference>
<dbReference type="SMART" id="SM01287">
    <property type="entry name" value="Rtt106"/>
    <property type="match status" value="1"/>
</dbReference>
<evidence type="ECO:0000256" key="12">
    <source>
        <dbReference type="SAM" id="MobiDB-lite"/>
    </source>
</evidence>
<dbReference type="SMART" id="SM01285">
    <property type="entry name" value="FACT-Spt16_Nlob"/>
    <property type="match status" value="1"/>
</dbReference>
<dbReference type="SMART" id="SM01286">
    <property type="entry name" value="SPT16"/>
    <property type="match status" value="1"/>
</dbReference>
<proteinExistence type="inferred from homology"/>
<dbReference type="GO" id="GO:0034728">
    <property type="term" value="P:nucleosome organization"/>
    <property type="evidence" value="ECO:0007669"/>
    <property type="project" value="UniProtKB-ARBA"/>
</dbReference>
<organism evidence="16 17">
    <name type="scientific">Saitoella complicata (strain BCRC 22490 / CBS 7301 / JCM 7358 / NBRC 10748 / NRRL Y-17804)</name>
    <dbReference type="NCBI Taxonomy" id="698492"/>
    <lineage>
        <taxon>Eukaryota</taxon>
        <taxon>Fungi</taxon>
        <taxon>Dikarya</taxon>
        <taxon>Ascomycota</taxon>
        <taxon>Taphrinomycotina</taxon>
        <taxon>Taphrinomycotina incertae sedis</taxon>
        <taxon>Saitoella</taxon>
    </lineage>
</organism>
<comment type="subcellular location">
    <subcellularLocation>
        <location evidence="10">Nucleus</location>
    </subcellularLocation>
    <subcellularLocation>
        <location evidence="10">Chromosome</location>
    </subcellularLocation>
</comment>
<dbReference type="Pfam" id="PF00557">
    <property type="entry name" value="Peptidase_M24"/>
    <property type="match status" value="1"/>
</dbReference>
<keyword evidence="17" id="KW-1185">Reference proteome</keyword>
<dbReference type="Proteomes" id="UP000033140">
    <property type="component" value="Unassembled WGS sequence"/>
</dbReference>
<dbReference type="InterPro" id="IPR033825">
    <property type="entry name" value="Spt16_M24"/>
</dbReference>
<dbReference type="FunFam" id="3.90.230.10:FF:000005">
    <property type="entry name" value="FACT complex subunit spt16"/>
    <property type="match status" value="1"/>
</dbReference>
<sequence>MGDIQLDAKTFHRRAKHLFATWKASGGDDDAFAGANSLLVVLGSSNEENPYQKSSSLHTWMLGYEFPAMLMLFSKEDEKITFLTSASKAKLLDGLEKANDKVNMEVLRRTKDDAHNEGLFKQIVEQIPKIGKKVGIFAKDTLQGKFVTEWQKVYNPKDLDVEEVDVSAGMASVVAVKDEQELKAIRAASKSSVVVMTKYFVDEMSTIIDEERKVSHMKLAEQVERVIENEKFVKGKLANVASDFDGDQLEWCYTPIIQSGGNYSLKPSAQSDEKNLHGGVIVASLGLRYKSYCSNVGRTYLIDPNDKQEKYYAFLLNLQKKILESIKQGAVIKDVYNKALGLIKSKAPELEPHFPKNIGCGIGIEFRDTSLLLNGKNNRTLKDGMTLNLSIGFENLENKASKDPKGKVYSLLLIDTVRVTTEAPVVLTDSPKSQSDVSFYFKDEGSEEEVKPEVEKPRRAAAAAIMSTKTRGENRVVDDNSEVKRKSHQKELQEKKQQEGIERFAEGKEQGNGQQKAVAKKFDSYKGDRQMPPSVKKLQIVVDRRNHSIILPIYGRPVPFHINTLKNVSKNDEGDFVYLRLNFVSPGQGVGKKDDGTPFDDPNAQFVRSMTFRSKDTTHMAEIFKDIQDMKKEITKKEAERKEMADVVEQASLIEVRNRRPLRLGDVFVRPGLEGKRVPGEIEIHQNGIRYQSPLRSDHRIDILFTNIKHLFFQPCDNELIVIIHVHLKNPIIIGKKKQKDVQFYREASDVQFDETGNRKRKYRYGDEDELEAEQEERRRRAQLNKEFRGFAEKIAESSDGRVDVDIPFRELGFQGVPSRSAVLLQPTTECLVHLSDPPFLVVTLEDIEIAHLERVQFGLKNFDMVLVFKDFHRAPVHINTIPVSQLDNVKEWLDSVDIAFSEGPLNLNWSTIMKTVNDDPKQFFEDGGWSFLQLESDAEQSDDEDAESEFEGSEGEEEEDESEVESDYDEDASEDEGSEMSEDEESGEDWDELERKAKRDDDEKRRGGREDEDERPVKRRK</sequence>
<evidence type="ECO:0000256" key="6">
    <source>
        <dbReference type="ARBA" id="ARBA00023054"/>
    </source>
</evidence>
<dbReference type="Pfam" id="PF08512">
    <property type="entry name" value="Rttp106-like_middle"/>
    <property type="match status" value="1"/>
</dbReference>
<evidence type="ECO:0000313" key="17">
    <source>
        <dbReference type="Proteomes" id="UP000033140"/>
    </source>
</evidence>
<evidence type="ECO:0000256" key="7">
    <source>
        <dbReference type="ARBA" id="ARBA00023163"/>
    </source>
</evidence>
<dbReference type="Gene3D" id="2.30.29.210">
    <property type="entry name" value="FACT complex subunit Spt16p/Cdc68p"/>
    <property type="match status" value="1"/>
</dbReference>
<evidence type="ECO:0000259" key="13">
    <source>
        <dbReference type="SMART" id="SM01285"/>
    </source>
</evidence>
<reference evidence="16 17" key="1">
    <citation type="journal article" date="2011" name="J. Gen. Appl. Microbiol.">
        <title>Draft genome sequencing of the enigmatic yeast Saitoella complicata.</title>
        <authorList>
            <person name="Nishida H."/>
            <person name="Hamamoto M."/>
            <person name="Sugiyama J."/>
        </authorList>
    </citation>
    <scope>NUCLEOTIDE SEQUENCE [LARGE SCALE GENOMIC DNA]</scope>
    <source>
        <strain evidence="16 17">NRRL Y-17804</strain>
    </source>
</reference>
<dbReference type="PANTHER" id="PTHR13980:SF15">
    <property type="entry name" value="FACT COMPLEX SUBUNIT SPT16"/>
    <property type="match status" value="1"/>
</dbReference>
<dbReference type="Gene3D" id="2.30.29.30">
    <property type="entry name" value="Pleckstrin-homology domain (PH domain)/Phosphotyrosine-binding domain (PTB)"/>
    <property type="match status" value="1"/>
</dbReference>
<comment type="similarity">
    <text evidence="1 10">Belongs to the peptidase M24 family. SPT16 subfamily.</text>
</comment>
<comment type="caution">
    <text evidence="16">The sequence shown here is derived from an EMBL/GenBank/DDBJ whole genome shotgun (WGS) entry which is preliminary data.</text>
</comment>
<dbReference type="GO" id="GO:0006260">
    <property type="term" value="P:DNA replication"/>
    <property type="evidence" value="ECO:0007669"/>
    <property type="project" value="UniProtKB-KW"/>
</dbReference>
<dbReference type="STRING" id="698492.A0A0E9N8S8"/>
<comment type="function">
    <text evidence="10">Component of the FACT complex, a general chromatin factor that acts to reorganize nucleosomes. The FACT complex is involved in multiple processes that require DNA as a template such as mRNA elongation, DNA replication and DNA repair. During transcription elongation the FACT complex acts as a histone chaperone that both destabilizes and restores nucleosomal structure. It facilitates the passage of RNA polymerase II and transcription by promoting the dissociation of one histone H2A-H2B dimer from the nucleosome, then subsequently promotes the reestablishment of the nucleosome following the passage of RNA polymerase II.</text>
</comment>
<dbReference type="GO" id="GO:0010468">
    <property type="term" value="P:regulation of gene expression"/>
    <property type="evidence" value="ECO:0007669"/>
    <property type="project" value="UniProtKB-ARBA"/>
</dbReference>
<dbReference type="InterPro" id="IPR000994">
    <property type="entry name" value="Pept_M24"/>
</dbReference>
<keyword evidence="8 10" id="KW-0234">DNA repair</keyword>
<dbReference type="Pfam" id="PF21091">
    <property type="entry name" value="SPT16_C"/>
    <property type="match status" value="1"/>
</dbReference>
<dbReference type="FunFam" id="2.30.29.150:FF:000002">
    <property type="entry name" value="FACT complex subunit SPT16"/>
    <property type="match status" value="1"/>
</dbReference>
<feature type="domain" description="FACT complex subunit SPT16 middle" evidence="14">
    <location>
        <begin position="540"/>
        <end position="691"/>
    </location>
</feature>
<dbReference type="InterPro" id="IPR013953">
    <property type="entry name" value="FACT_SPT16_M"/>
</dbReference>
<dbReference type="FunFam" id="2.30.29.210:FF:000001">
    <property type="entry name" value="FACT complex subunit spt16"/>
    <property type="match status" value="1"/>
</dbReference>
<dbReference type="Gene3D" id="3.90.230.10">
    <property type="entry name" value="Creatinase/methionine aminopeptidase superfamily"/>
    <property type="match status" value="1"/>
</dbReference>
<comment type="subunit">
    <text evidence="10">Component of the FACT complex.</text>
</comment>
<dbReference type="AlphaFoldDB" id="A0A0E9N8S8"/>
<evidence type="ECO:0000256" key="10">
    <source>
        <dbReference type="RuleBase" id="RU367052"/>
    </source>
</evidence>
<evidence type="ECO:0000256" key="11">
    <source>
        <dbReference type="SAM" id="Coils"/>
    </source>
</evidence>
<dbReference type="InterPro" id="IPR029149">
    <property type="entry name" value="Creatin/AminoP/Spt16_N"/>
</dbReference>
<dbReference type="SUPFAM" id="SSF55920">
    <property type="entry name" value="Creatinase/aminopeptidase"/>
    <property type="match status" value="1"/>
</dbReference>
<evidence type="ECO:0000256" key="3">
    <source>
        <dbReference type="ARBA" id="ARBA00022705"/>
    </source>
</evidence>
<dbReference type="FunFam" id="3.40.350.10:FF:000006">
    <property type="entry name" value="FACT complex subunit SPT16"/>
    <property type="match status" value="1"/>
</dbReference>
<feature type="domain" description="FACT complex subunit SPT16 N-terminal lobe" evidence="13">
    <location>
        <begin position="6"/>
        <end position="170"/>
    </location>
</feature>
<evidence type="ECO:0000256" key="8">
    <source>
        <dbReference type="ARBA" id="ARBA00023204"/>
    </source>
</evidence>
<accession>A0A0E9N8S8</accession>
<evidence type="ECO:0000256" key="5">
    <source>
        <dbReference type="ARBA" id="ARBA00023015"/>
    </source>
</evidence>
<gene>
    <name evidence="16" type="ORF">G7K_0534-t1</name>
</gene>
<evidence type="ECO:0000256" key="1">
    <source>
        <dbReference type="ARBA" id="ARBA00010779"/>
    </source>
</evidence>
<feature type="compositionally biased region" description="Acidic residues" evidence="12">
    <location>
        <begin position="938"/>
        <end position="993"/>
    </location>
</feature>
<dbReference type="FunFam" id="2.30.29.30:FF:000017">
    <property type="entry name" value="FACT complex subunit SPT16"/>
    <property type="match status" value="1"/>
</dbReference>
<dbReference type="OrthoDB" id="10251642at2759"/>
<dbReference type="InterPro" id="IPR056595">
    <property type="entry name" value="Fact-SPT16_PH"/>
</dbReference>
<feature type="coiled-coil region" evidence="11">
    <location>
        <begin position="620"/>
        <end position="647"/>
    </location>
</feature>
<protein>
    <recommendedName>
        <fullName evidence="10">FACT complex subunit</fullName>
    </recommendedName>
</protein>
<feature type="region of interest" description="Disordered" evidence="12">
    <location>
        <begin position="471"/>
        <end position="498"/>
    </location>
</feature>
<dbReference type="OMA" id="YHINTIP"/>
<feature type="region of interest" description="Disordered" evidence="12">
    <location>
        <begin position="938"/>
        <end position="1022"/>
    </location>
</feature>
<dbReference type="Pfam" id="PF14826">
    <property type="entry name" value="FACT-Spt16_Nlob"/>
    <property type="match status" value="1"/>
</dbReference>
<name>A0A0E9N8S8_SAICN</name>
<reference evidence="16 17" key="2">
    <citation type="journal article" date="2014" name="J. Gen. Appl. Microbiol.">
        <title>The early diverging ascomycetous budding yeast Saitoella complicata has three histone deacetylases belonging to the Clr6, Hos2, and Rpd3 lineages.</title>
        <authorList>
            <person name="Nishida H."/>
            <person name="Matsumoto T."/>
            <person name="Kondo S."/>
            <person name="Hamamoto M."/>
            <person name="Yoshikawa H."/>
        </authorList>
    </citation>
    <scope>NUCLEOTIDE SEQUENCE [LARGE SCALE GENOMIC DNA]</scope>
    <source>
        <strain evidence="16 17">NRRL Y-17804</strain>
    </source>
</reference>
<dbReference type="InterPro" id="IPR036005">
    <property type="entry name" value="Creatinase/aminopeptidase-like"/>
</dbReference>
<keyword evidence="4 10" id="KW-0227">DNA damage</keyword>
<dbReference type="GO" id="GO:0006281">
    <property type="term" value="P:DNA repair"/>
    <property type="evidence" value="ECO:0007669"/>
    <property type="project" value="UniProtKB-UniRule"/>
</dbReference>
<evidence type="ECO:0000256" key="2">
    <source>
        <dbReference type="ARBA" id="ARBA00022454"/>
    </source>
</evidence>
<keyword evidence="5 10" id="KW-0805">Transcription regulation</keyword>
<dbReference type="Gene3D" id="3.40.350.10">
    <property type="entry name" value="Creatinase/prolidase N-terminal domain"/>
    <property type="match status" value="1"/>
</dbReference>
<feature type="compositionally biased region" description="Basic and acidic residues" evidence="12">
    <location>
        <begin position="994"/>
        <end position="1010"/>
    </location>
</feature>
<dbReference type="InterPro" id="IPR011993">
    <property type="entry name" value="PH-like_dom_sf"/>
</dbReference>
<dbReference type="Pfam" id="PF24824">
    <property type="entry name" value="PH_SPT16"/>
    <property type="match status" value="1"/>
</dbReference>
<dbReference type="GO" id="GO:0031491">
    <property type="term" value="F:nucleosome binding"/>
    <property type="evidence" value="ECO:0007669"/>
    <property type="project" value="TreeGrafter"/>
</dbReference>
<keyword evidence="3 10" id="KW-0235">DNA replication</keyword>
<dbReference type="Pfam" id="PF08644">
    <property type="entry name" value="SPT16"/>
    <property type="match status" value="1"/>
</dbReference>
<keyword evidence="9 10" id="KW-0539">Nucleus</keyword>
<dbReference type="InterPro" id="IPR013719">
    <property type="entry name" value="RTT106/SPT16-like_middle_dom"/>
</dbReference>
<dbReference type="GO" id="GO:0035101">
    <property type="term" value="C:FACT complex"/>
    <property type="evidence" value="ECO:0007669"/>
    <property type="project" value="UniProtKB-UniRule"/>
</dbReference>
<keyword evidence="2 10" id="KW-0158">Chromosome</keyword>
<evidence type="ECO:0000259" key="14">
    <source>
        <dbReference type="SMART" id="SM01286"/>
    </source>
</evidence>
<dbReference type="InterPro" id="IPR048969">
    <property type="entry name" value="FACT_SPT16_C"/>
</dbReference>
<dbReference type="InterPro" id="IPR029148">
    <property type="entry name" value="FACT-SPT16_Nlobe"/>
</dbReference>
<dbReference type="GO" id="GO:0006368">
    <property type="term" value="P:transcription elongation by RNA polymerase II"/>
    <property type="evidence" value="ECO:0007669"/>
    <property type="project" value="TreeGrafter"/>
</dbReference>